<dbReference type="Proteomes" id="UP000426444">
    <property type="component" value="Chromosome"/>
</dbReference>
<dbReference type="SUPFAM" id="SSF53448">
    <property type="entry name" value="Nucleotide-diphospho-sugar transferases"/>
    <property type="match status" value="1"/>
</dbReference>
<dbReference type="InterPro" id="IPR029044">
    <property type="entry name" value="Nucleotide-diphossugar_trans"/>
</dbReference>
<dbReference type="KEGG" id="salq:SYNTR_0878"/>
<protein>
    <recommendedName>
        <fullName evidence="1">Glycosyltransferase 2-like domain-containing protein</fullName>
    </recommendedName>
</protein>
<dbReference type="Pfam" id="PF00535">
    <property type="entry name" value="Glycos_transf_2"/>
    <property type="match status" value="1"/>
</dbReference>
<sequence>MLIHDKIKKVGVVLPIYDQKPEYVYECIYSMKLQDYNNFELVIVIDGANKSTKQALFNALRKFPKPFKILERSTNKGIAYSLNEGFSCLSNCDYLT</sequence>
<evidence type="ECO:0000259" key="1">
    <source>
        <dbReference type="Pfam" id="PF00535"/>
    </source>
</evidence>
<dbReference type="AlphaFoldDB" id="A0A6I6DJ13"/>
<gene>
    <name evidence="2" type="ORF">SYNTR_0878</name>
</gene>
<dbReference type="InterPro" id="IPR050834">
    <property type="entry name" value="Glycosyltransf_2"/>
</dbReference>
<dbReference type="Gene3D" id="3.90.550.10">
    <property type="entry name" value="Spore Coat Polysaccharide Biosynthesis Protein SpsA, Chain A"/>
    <property type="match status" value="1"/>
</dbReference>
<accession>A0A6I6DJ13</accession>
<feature type="domain" description="Glycosyltransferase 2-like" evidence="1">
    <location>
        <begin position="12"/>
        <end position="88"/>
    </location>
</feature>
<dbReference type="EMBL" id="CP046457">
    <property type="protein sequence ID" value="QGT99471.1"/>
    <property type="molecule type" value="Genomic_DNA"/>
</dbReference>
<evidence type="ECO:0000313" key="3">
    <source>
        <dbReference type="Proteomes" id="UP000426444"/>
    </source>
</evidence>
<dbReference type="PANTHER" id="PTHR43685:SF2">
    <property type="entry name" value="GLYCOSYLTRANSFERASE 2-LIKE DOMAIN-CONTAINING PROTEIN"/>
    <property type="match status" value="1"/>
</dbReference>
<organism evidence="2 3">
    <name type="scientific">Candidatus Syntrophocurvum alkaliphilum</name>
    <dbReference type="NCBI Taxonomy" id="2293317"/>
    <lineage>
        <taxon>Bacteria</taxon>
        <taxon>Bacillati</taxon>
        <taxon>Bacillota</taxon>
        <taxon>Clostridia</taxon>
        <taxon>Eubacteriales</taxon>
        <taxon>Syntrophomonadaceae</taxon>
        <taxon>Candidatus Syntrophocurvum</taxon>
    </lineage>
</organism>
<dbReference type="InterPro" id="IPR001173">
    <property type="entry name" value="Glyco_trans_2-like"/>
</dbReference>
<proteinExistence type="predicted"/>
<evidence type="ECO:0000313" key="2">
    <source>
        <dbReference type="EMBL" id="QGT99471.1"/>
    </source>
</evidence>
<reference evidence="3" key="1">
    <citation type="journal article" date="2019" name="Microbiology">
        <title>Complete Genome Sequence of an Uncultured Bacterium of the Candidate Phylum Bipolaricaulota.</title>
        <authorList>
            <person name="Kadnikov V.V."/>
            <person name="Mardanov A.V."/>
            <person name="Beletsky A.V."/>
            <person name="Frank Y.A."/>
            <person name="Karnachuk O.V."/>
            <person name="Ravin N.V."/>
        </authorList>
    </citation>
    <scope>NUCLEOTIDE SEQUENCE [LARGE SCALE GENOMIC DNA]</scope>
</reference>
<dbReference type="PANTHER" id="PTHR43685">
    <property type="entry name" value="GLYCOSYLTRANSFERASE"/>
    <property type="match status" value="1"/>
</dbReference>
<keyword evidence="3" id="KW-1185">Reference proteome</keyword>
<name>A0A6I6DJ13_9FIRM</name>
<dbReference type="RefSeq" id="WP_197079194.1">
    <property type="nucleotide sequence ID" value="NZ_CP046457.1"/>
</dbReference>